<evidence type="ECO:0000256" key="1">
    <source>
        <dbReference type="SAM" id="MobiDB-lite"/>
    </source>
</evidence>
<proteinExistence type="predicted"/>
<name>W6YXV0_COCMI</name>
<dbReference type="Proteomes" id="UP000054032">
    <property type="component" value="Unassembled WGS sequence"/>
</dbReference>
<protein>
    <submittedName>
        <fullName evidence="2">Uncharacterized protein</fullName>
    </submittedName>
</protein>
<keyword evidence="3" id="KW-1185">Reference proteome</keyword>
<dbReference type="AlphaFoldDB" id="W6YXV0"/>
<sequence length="256" mass="28174">MLDRLSTLPDADNSQPSYCIPVDWLREHCKAFFLEQKEDASRIYIRSSILRKKLRDEIRGTGVNSMRIGQLNHGARTVGLSSIGGKAGLDRGPNSDELVDGMHLSDCLCAVLDVQKKRHWAGAPQTAPILDPHRVRRLFAMPLDFISTGQRRWLGCWLGVQDAISGVELALACARGRVEHRGGAGLWLHDSTKSQTVVVVVVVVVVVLADTSLANTPCLLELPTAHKPWPNPASGLAPFESTTPTNRTLKRARRLH</sequence>
<reference evidence="2 3" key="1">
    <citation type="journal article" date="2013" name="PLoS Genet.">
        <title>Comparative genome structure, secondary metabolite, and effector coding capacity across Cochliobolus pathogens.</title>
        <authorList>
            <person name="Condon B.J."/>
            <person name="Leng Y."/>
            <person name="Wu D."/>
            <person name="Bushley K.E."/>
            <person name="Ohm R.A."/>
            <person name="Otillar R."/>
            <person name="Martin J."/>
            <person name="Schackwitz W."/>
            <person name="Grimwood J."/>
            <person name="MohdZainudin N."/>
            <person name="Xue C."/>
            <person name="Wang R."/>
            <person name="Manning V.A."/>
            <person name="Dhillon B."/>
            <person name="Tu Z.J."/>
            <person name="Steffenson B.J."/>
            <person name="Salamov A."/>
            <person name="Sun H."/>
            <person name="Lowry S."/>
            <person name="LaButti K."/>
            <person name="Han J."/>
            <person name="Copeland A."/>
            <person name="Lindquist E."/>
            <person name="Barry K."/>
            <person name="Schmutz J."/>
            <person name="Baker S.E."/>
            <person name="Ciuffetti L.M."/>
            <person name="Grigoriev I.V."/>
            <person name="Zhong S."/>
            <person name="Turgeon B.G."/>
        </authorList>
    </citation>
    <scope>NUCLEOTIDE SEQUENCE [LARGE SCALE GENOMIC DNA]</scope>
    <source>
        <strain evidence="2 3">ATCC 44560</strain>
    </source>
</reference>
<dbReference type="HOGENOM" id="CLU_1085815_0_0_1"/>
<organism evidence="2 3">
    <name type="scientific">Bipolaris oryzae ATCC 44560</name>
    <dbReference type="NCBI Taxonomy" id="930090"/>
    <lineage>
        <taxon>Eukaryota</taxon>
        <taxon>Fungi</taxon>
        <taxon>Dikarya</taxon>
        <taxon>Ascomycota</taxon>
        <taxon>Pezizomycotina</taxon>
        <taxon>Dothideomycetes</taxon>
        <taxon>Pleosporomycetidae</taxon>
        <taxon>Pleosporales</taxon>
        <taxon>Pleosporineae</taxon>
        <taxon>Pleosporaceae</taxon>
        <taxon>Bipolaris</taxon>
    </lineage>
</organism>
<feature type="region of interest" description="Disordered" evidence="1">
    <location>
        <begin position="231"/>
        <end position="256"/>
    </location>
</feature>
<dbReference type="EMBL" id="KI964062">
    <property type="protein sequence ID" value="EUC42400.1"/>
    <property type="molecule type" value="Genomic_DNA"/>
</dbReference>
<evidence type="ECO:0000313" key="3">
    <source>
        <dbReference type="Proteomes" id="UP000054032"/>
    </source>
</evidence>
<gene>
    <name evidence="2" type="ORF">COCMIDRAFT_28945</name>
</gene>
<evidence type="ECO:0000313" key="2">
    <source>
        <dbReference type="EMBL" id="EUC42400.1"/>
    </source>
</evidence>
<dbReference type="GeneID" id="19121411"/>
<dbReference type="OrthoDB" id="10508923at2759"/>
<accession>W6YXV0</accession>
<dbReference type="KEGG" id="bor:COCMIDRAFT_28945"/>
<dbReference type="RefSeq" id="XP_007691061.1">
    <property type="nucleotide sequence ID" value="XM_007692871.1"/>
</dbReference>